<reference evidence="2 3" key="1">
    <citation type="submission" date="2024-01" db="EMBL/GenBank/DDBJ databases">
        <title>The genome of the rayed Mediterranean limpet Patella caerulea (Linnaeus, 1758).</title>
        <authorList>
            <person name="Anh-Thu Weber A."/>
            <person name="Halstead-Nussloch G."/>
        </authorList>
    </citation>
    <scope>NUCLEOTIDE SEQUENCE [LARGE SCALE GENOMIC DNA]</scope>
    <source>
        <strain evidence="2">AATW-2023a</strain>
        <tissue evidence="2">Whole specimen</tissue>
    </source>
</reference>
<evidence type="ECO:0000313" key="3">
    <source>
        <dbReference type="Proteomes" id="UP001347796"/>
    </source>
</evidence>
<feature type="compositionally biased region" description="Low complexity" evidence="1">
    <location>
        <begin position="180"/>
        <end position="197"/>
    </location>
</feature>
<gene>
    <name evidence="2" type="ORF">SNE40_016629</name>
</gene>
<dbReference type="PANTHER" id="PTHR46113:SF1">
    <property type="entry name" value="PEPTIDASE M17 LEUCYL AMINOPEPTIDASE N-TERMINAL DOMAIN-CONTAINING PROTEIN"/>
    <property type="match status" value="1"/>
</dbReference>
<evidence type="ECO:0000313" key="2">
    <source>
        <dbReference type="EMBL" id="KAK6173110.1"/>
    </source>
</evidence>
<proteinExistence type="predicted"/>
<accession>A0AAN8JAC2</accession>
<dbReference type="PANTHER" id="PTHR46113">
    <property type="entry name" value="SNAC DOMAIN-CONTAINING PROTEIN"/>
    <property type="match status" value="1"/>
</dbReference>
<comment type="caution">
    <text evidence="2">The sequence shown here is derived from an EMBL/GenBank/DDBJ whole genome shotgun (WGS) entry which is preliminary data.</text>
</comment>
<dbReference type="EMBL" id="JAZGQO010000011">
    <property type="protein sequence ID" value="KAK6173110.1"/>
    <property type="molecule type" value="Genomic_DNA"/>
</dbReference>
<dbReference type="Proteomes" id="UP001347796">
    <property type="component" value="Unassembled WGS sequence"/>
</dbReference>
<name>A0AAN8JAC2_PATCE</name>
<protein>
    <submittedName>
        <fullName evidence="2">Uncharacterized protein</fullName>
    </submittedName>
</protein>
<feature type="region of interest" description="Disordered" evidence="1">
    <location>
        <begin position="168"/>
        <end position="217"/>
    </location>
</feature>
<keyword evidence="3" id="KW-1185">Reference proteome</keyword>
<organism evidence="2 3">
    <name type="scientific">Patella caerulea</name>
    <name type="common">Rayed Mediterranean limpet</name>
    <dbReference type="NCBI Taxonomy" id="87958"/>
    <lineage>
        <taxon>Eukaryota</taxon>
        <taxon>Metazoa</taxon>
        <taxon>Spiralia</taxon>
        <taxon>Lophotrochozoa</taxon>
        <taxon>Mollusca</taxon>
        <taxon>Gastropoda</taxon>
        <taxon>Patellogastropoda</taxon>
        <taxon>Patelloidea</taxon>
        <taxon>Patellidae</taxon>
        <taxon>Patella</taxon>
    </lineage>
</organism>
<dbReference type="AlphaFoldDB" id="A0AAN8JAC2"/>
<evidence type="ECO:0000256" key="1">
    <source>
        <dbReference type="SAM" id="MobiDB-lite"/>
    </source>
</evidence>
<sequence>MASPSTKRQQVFLLGSLSDITGSKLPSIYQVLGFFLHQHLDLKKPKREASASTIDKLLTFWERADIPTRERQHCQTKVEKLFEEWRLLKKNEKRRSGTQVANEENFKESFDDLFDVAHADALTLITISEDREFLLAQREKGRRGTMAGIDVTLDNKNKRKAQRMLKVAAKKQHEVQEQQARSSTVTLASSSSSADESTGGEGVTGAKTPPPPKRGRMTVVTPTLSAALDRTKMSDRKAMMVVTATAQSLGHNVEDMALNRSSIRRLRQKYRTIGAENLKEAFSADQALVVHWDGKLLPELTCKDKVDCLPVLVSGMGTSQLLTVAKLPTGTGKAQADAVVAALRDWGIDSQVQALSFDTTSSNTGRLNGACVLIEQALNRQLLFLACRHHILELIIGAVFIVCMGASSSPEVLVFKRFQAHWEFLDLEKFDDASTDEHVTKALADVRDDIIEFAVFQLSEVQPRDDYREFLELTLIFIGEVPPRGIRFMAPGPMHHARWMSKVIYSLKVWLFRKQFKLKTREAKGLREVAIFSVHEYIKAWMTAPLAACAPYNDLLLMKSLVEYEKINKEVSKTASTKLAGHMWYLSEELVGLALFDRNVPSSVKREMVQSLEIEGEDNAPKRVQMNIPAILASELKDFTTSSSKTMFQKMKLPDDFLVTDPDTWDENDDFNRALLIVQKMKVVNDHAERGVALIQEYSGILTKDEDQLQYFLQIVQEHRKMYPDSKKVTLLKKQ</sequence>